<dbReference type="AlphaFoldDB" id="A0A937AEK8"/>
<keyword evidence="4" id="KW-1185">Reference proteome</keyword>
<name>A0A937AEK8_9BACT</name>
<protein>
    <recommendedName>
        <fullName evidence="5">Lipoprotein</fullName>
    </recommendedName>
</protein>
<feature type="chain" id="PRO_5036845169" description="Lipoprotein" evidence="2">
    <location>
        <begin position="21"/>
        <end position="70"/>
    </location>
</feature>
<accession>A0A937AEK8</accession>
<evidence type="ECO:0008006" key="5">
    <source>
        <dbReference type="Google" id="ProtNLM"/>
    </source>
</evidence>
<evidence type="ECO:0000256" key="2">
    <source>
        <dbReference type="SAM" id="SignalP"/>
    </source>
</evidence>
<dbReference type="PROSITE" id="PS51257">
    <property type="entry name" value="PROKAR_LIPOPROTEIN"/>
    <property type="match status" value="1"/>
</dbReference>
<organism evidence="3 4">
    <name type="scientific">Marivirga atlantica</name>
    <dbReference type="NCBI Taxonomy" id="1548457"/>
    <lineage>
        <taxon>Bacteria</taxon>
        <taxon>Pseudomonadati</taxon>
        <taxon>Bacteroidota</taxon>
        <taxon>Cytophagia</taxon>
        <taxon>Cytophagales</taxon>
        <taxon>Marivirgaceae</taxon>
        <taxon>Marivirga</taxon>
    </lineage>
</organism>
<evidence type="ECO:0000313" key="4">
    <source>
        <dbReference type="Proteomes" id="UP000642920"/>
    </source>
</evidence>
<keyword evidence="2" id="KW-0732">Signal</keyword>
<dbReference type="RefSeq" id="WP_201919731.1">
    <property type="nucleotide sequence ID" value="NZ_JAERQG010000002.1"/>
</dbReference>
<evidence type="ECO:0000256" key="1">
    <source>
        <dbReference type="SAM" id="MobiDB-lite"/>
    </source>
</evidence>
<comment type="caution">
    <text evidence="3">The sequence shown here is derived from an EMBL/GenBank/DDBJ whole genome shotgun (WGS) entry which is preliminary data.</text>
</comment>
<gene>
    <name evidence="3" type="ORF">JKP34_08430</name>
</gene>
<dbReference type="EMBL" id="JAERQG010000002">
    <property type="protein sequence ID" value="MBL0765271.1"/>
    <property type="molecule type" value="Genomic_DNA"/>
</dbReference>
<reference evidence="3" key="1">
    <citation type="submission" date="2021-01" db="EMBL/GenBank/DDBJ databases">
        <title>Marivirga sp. nov., isolated from intertidal surface sediments.</title>
        <authorList>
            <person name="Zhang M."/>
        </authorList>
    </citation>
    <scope>NUCLEOTIDE SEQUENCE</scope>
    <source>
        <strain evidence="3">SM1354</strain>
    </source>
</reference>
<sequence>MKLNILLVAFFGLLFITSCSSDKQKEQMNNDSITVEMEEELAKEAKDESQSAKQEAEEVEQEVDKLLEDI</sequence>
<feature type="region of interest" description="Disordered" evidence="1">
    <location>
        <begin position="42"/>
        <end position="70"/>
    </location>
</feature>
<dbReference type="Proteomes" id="UP000642920">
    <property type="component" value="Unassembled WGS sequence"/>
</dbReference>
<proteinExistence type="predicted"/>
<evidence type="ECO:0000313" key="3">
    <source>
        <dbReference type="EMBL" id="MBL0765271.1"/>
    </source>
</evidence>
<feature type="signal peptide" evidence="2">
    <location>
        <begin position="1"/>
        <end position="20"/>
    </location>
</feature>